<dbReference type="InterPro" id="IPR025683">
    <property type="entry name" value="Protein_beta"/>
</dbReference>
<evidence type="ECO:0000313" key="1">
    <source>
        <dbReference type="EMBL" id="MEM5501514.1"/>
    </source>
</evidence>
<evidence type="ECO:0000313" key="2">
    <source>
        <dbReference type="Proteomes" id="UP001477870"/>
    </source>
</evidence>
<dbReference type="RefSeq" id="WP_342848008.1">
    <property type="nucleotide sequence ID" value="NZ_JBBMQO010000004.1"/>
</dbReference>
<keyword evidence="2" id="KW-1185">Reference proteome</keyword>
<dbReference type="EMBL" id="JBBMQO010000004">
    <property type="protein sequence ID" value="MEM5501514.1"/>
    <property type="molecule type" value="Genomic_DNA"/>
</dbReference>
<name>A0ABU9T5X0_9HYPH</name>
<reference evidence="1 2" key="1">
    <citation type="submission" date="2024-03" db="EMBL/GenBank/DDBJ databases">
        <title>Community enrichment and isolation of bacterial strains for fucoidan degradation.</title>
        <authorList>
            <person name="Sichert A."/>
        </authorList>
    </citation>
    <scope>NUCLEOTIDE SEQUENCE [LARGE SCALE GENOMIC DNA]</scope>
    <source>
        <strain evidence="1 2">AS62</strain>
    </source>
</reference>
<gene>
    <name evidence="1" type="ORF">WNY59_07930</name>
</gene>
<protein>
    <recommendedName>
        <fullName evidence="3">Beta protein</fullName>
    </recommendedName>
</protein>
<organism evidence="1 2">
    <name type="scientific">Ahrensia kielensis</name>
    <dbReference type="NCBI Taxonomy" id="76980"/>
    <lineage>
        <taxon>Bacteria</taxon>
        <taxon>Pseudomonadati</taxon>
        <taxon>Pseudomonadota</taxon>
        <taxon>Alphaproteobacteria</taxon>
        <taxon>Hyphomicrobiales</taxon>
        <taxon>Ahrensiaceae</taxon>
        <taxon>Ahrensia</taxon>
    </lineage>
</organism>
<dbReference type="Pfam" id="PF14350">
    <property type="entry name" value="Beta_protein"/>
    <property type="match status" value="1"/>
</dbReference>
<dbReference type="Proteomes" id="UP001477870">
    <property type="component" value="Unassembled WGS sequence"/>
</dbReference>
<sequence>MLNYIPVLKTSDAELRALKFVNDEIKRKILPVFELTRSRKTKRLPNGSAIRRLEQVAEIYKNYPYILDICTEPDLMNDEMIDFFDQEAGYKNWRNFLNFATAGQTIPCVLYDEDGNRENFLQQVQFIYERFGQLCIRGSYSDAEIVRKLLNWTSEIVPPDRIIIGGSVYFIPQGMLPNYEAMATQFLNDAIGNIAPRIVFVTSSSFPKSVGTGAYGEDDAGTFPFIEMSLTQNLKMGFPNLPLIHSDYASVHPIRYQTKAYNWVPRIDAILDGNYTYTRLRQDDGGYSLAAKILYAKHNSELVDCWGTSQIREAAIDNKLGGRSPSFWISSRINQWITRAAA</sequence>
<proteinExistence type="predicted"/>
<accession>A0ABU9T5X0</accession>
<evidence type="ECO:0008006" key="3">
    <source>
        <dbReference type="Google" id="ProtNLM"/>
    </source>
</evidence>
<comment type="caution">
    <text evidence="1">The sequence shown here is derived from an EMBL/GenBank/DDBJ whole genome shotgun (WGS) entry which is preliminary data.</text>
</comment>